<sequence length="116" mass="12403">MKIFAAAAIALGFAGSAMAAPAPECKTPAVFTVTTRLSPVHTVYKEVIREVTRVPCGPGCKLEIQTVTSTHKHWKGEVTATVTHKQQHTPVPMCEVIVEVTGDKDGESKDEGSKDD</sequence>
<proteinExistence type="predicted"/>
<evidence type="ECO:0000313" key="3">
    <source>
        <dbReference type="Proteomes" id="UP001313282"/>
    </source>
</evidence>
<comment type="caution">
    <text evidence="2">The sequence shown here is derived from an EMBL/GenBank/DDBJ whole genome shotgun (WGS) entry which is preliminary data.</text>
</comment>
<dbReference type="EMBL" id="JAVHNR010000001">
    <property type="protein sequence ID" value="KAK6356735.1"/>
    <property type="molecule type" value="Genomic_DNA"/>
</dbReference>
<reference evidence="2 3" key="1">
    <citation type="submission" date="2019-10" db="EMBL/GenBank/DDBJ databases">
        <authorList>
            <person name="Palmer J.M."/>
        </authorList>
    </citation>
    <scope>NUCLEOTIDE SEQUENCE [LARGE SCALE GENOMIC DNA]</scope>
    <source>
        <strain evidence="2 3">TWF718</strain>
    </source>
</reference>
<feature type="signal peptide" evidence="1">
    <location>
        <begin position="1"/>
        <end position="19"/>
    </location>
</feature>
<evidence type="ECO:0000256" key="1">
    <source>
        <dbReference type="SAM" id="SignalP"/>
    </source>
</evidence>
<dbReference type="Proteomes" id="UP001313282">
    <property type="component" value="Unassembled WGS sequence"/>
</dbReference>
<gene>
    <name evidence="2" type="ORF">TWF718_001077</name>
</gene>
<accession>A0AAN8N957</accession>
<evidence type="ECO:0000313" key="2">
    <source>
        <dbReference type="EMBL" id="KAK6356735.1"/>
    </source>
</evidence>
<keyword evidence="1" id="KW-0732">Signal</keyword>
<name>A0AAN8N957_9PEZI</name>
<dbReference type="AlphaFoldDB" id="A0AAN8N957"/>
<protein>
    <submittedName>
        <fullName evidence="2">Uncharacterized protein</fullName>
    </submittedName>
</protein>
<organism evidence="2 3">
    <name type="scientific">Orbilia javanica</name>
    <dbReference type="NCBI Taxonomy" id="47235"/>
    <lineage>
        <taxon>Eukaryota</taxon>
        <taxon>Fungi</taxon>
        <taxon>Dikarya</taxon>
        <taxon>Ascomycota</taxon>
        <taxon>Pezizomycotina</taxon>
        <taxon>Orbiliomycetes</taxon>
        <taxon>Orbiliales</taxon>
        <taxon>Orbiliaceae</taxon>
        <taxon>Orbilia</taxon>
    </lineage>
</organism>
<feature type="chain" id="PRO_5042894838" evidence="1">
    <location>
        <begin position="20"/>
        <end position="116"/>
    </location>
</feature>
<keyword evidence="3" id="KW-1185">Reference proteome</keyword>